<dbReference type="SUPFAM" id="SSF52833">
    <property type="entry name" value="Thioredoxin-like"/>
    <property type="match status" value="1"/>
</dbReference>
<dbReference type="OrthoDB" id="1930760at2759"/>
<dbReference type="PANTHER" id="PTHR13887:SF41">
    <property type="entry name" value="THIOREDOXIN SUPERFAMILY PROTEIN"/>
    <property type="match status" value="1"/>
</dbReference>
<dbReference type="GO" id="GO:0016491">
    <property type="term" value="F:oxidoreductase activity"/>
    <property type="evidence" value="ECO:0007669"/>
    <property type="project" value="InterPro"/>
</dbReference>
<comment type="caution">
    <text evidence="2">The sequence shown here is derived from an EMBL/GenBank/DDBJ whole genome shotgun (WGS) entry which is preliminary data.</text>
</comment>
<name>A0A9P9FTB2_9HYPO</name>
<accession>A0A9P9FTB2</accession>
<dbReference type="AlphaFoldDB" id="A0A9P9FTB2"/>
<organism evidence="2 3">
    <name type="scientific">Dactylonectria macrodidyma</name>
    <dbReference type="NCBI Taxonomy" id="307937"/>
    <lineage>
        <taxon>Eukaryota</taxon>
        <taxon>Fungi</taxon>
        <taxon>Dikarya</taxon>
        <taxon>Ascomycota</taxon>
        <taxon>Pezizomycotina</taxon>
        <taxon>Sordariomycetes</taxon>
        <taxon>Hypocreomycetidae</taxon>
        <taxon>Hypocreales</taxon>
        <taxon>Nectriaceae</taxon>
        <taxon>Dactylonectria</taxon>
    </lineage>
</organism>
<keyword evidence="3" id="KW-1185">Reference proteome</keyword>
<sequence>MRIQIVFHADLLCPWSFVGKRSLETAMYRYKMQHPNIEFEVIWKPFLLYPGLQYMIESFSVDKRELYIQIMGTEKLRTFIDGVQAAGVRHGVDFSVHGATGPSQRGHRLVALALQTLGPMAQGAVVESIFRGHFEHGMDIADAKWLMSVGSGVGLEPQAVLNALDCQAMGQMLNDELTAAATTGVIAVPSVLIGARFRVAGYQAPELFEGAFDRLRKEREQGLAAMNQAMRCDRLGRGGLGMSMEDVGPNGGWTGPAQGNQAPDIQGTVPDEGDLDRHQCLPDKYQHQHQLLSGKDQHQYRLVKDLLHMEYTRSRSDKAEN</sequence>
<protein>
    <submittedName>
        <fullName evidence="2">Thioredoxin-like protein</fullName>
    </submittedName>
</protein>
<dbReference type="InterPro" id="IPR036249">
    <property type="entry name" value="Thioredoxin-like_sf"/>
</dbReference>
<dbReference type="EMBL" id="JAGMUV010000001">
    <property type="protein sequence ID" value="KAH7175607.1"/>
    <property type="molecule type" value="Genomic_DNA"/>
</dbReference>
<dbReference type="Proteomes" id="UP000738349">
    <property type="component" value="Unassembled WGS sequence"/>
</dbReference>
<dbReference type="Pfam" id="PF01323">
    <property type="entry name" value="DSBA"/>
    <property type="match status" value="1"/>
</dbReference>
<reference evidence="2" key="1">
    <citation type="journal article" date="2021" name="Nat. Commun.">
        <title>Genetic determinants of endophytism in the Arabidopsis root mycobiome.</title>
        <authorList>
            <person name="Mesny F."/>
            <person name="Miyauchi S."/>
            <person name="Thiergart T."/>
            <person name="Pickel B."/>
            <person name="Atanasova L."/>
            <person name="Karlsson M."/>
            <person name="Huettel B."/>
            <person name="Barry K.W."/>
            <person name="Haridas S."/>
            <person name="Chen C."/>
            <person name="Bauer D."/>
            <person name="Andreopoulos W."/>
            <person name="Pangilinan J."/>
            <person name="LaButti K."/>
            <person name="Riley R."/>
            <person name="Lipzen A."/>
            <person name="Clum A."/>
            <person name="Drula E."/>
            <person name="Henrissat B."/>
            <person name="Kohler A."/>
            <person name="Grigoriev I.V."/>
            <person name="Martin F.M."/>
            <person name="Hacquard S."/>
        </authorList>
    </citation>
    <scope>NUCLEOTIDE SEQUENCE</scope>
    <source>
        <strain evidence="2">MPI-CAGE-AT-0147</strain>
    </source>
</reference>
<dbReference type="InterPro" id="IPR001853">
    <property type="entry name" value="DSBA-like_thioredoxin_dom"/>
</dbReference>
<dbReference type="Gene3D" id="3.40.30.10">
    <property type="entry name" value="Glutaredoxin"/>
    <property type="match status" value="1"/>
</dbReference>
<proteinExistence type="predicted"/>
<dbReference type="PANTHER" id="PTHR13887">
    <property type="entry name" value="GLUTATHIONE S-TRANSFERASE KAPPA"/>
    <property type="match status" value="1"/>
</dbReference>
<evidence type="ECO:0000313" key="2">
    <source>
        <dbReference type="EMBL" id="KAH7175607.1"/>
    </source>
</evidence>
<evidence type="ECO:0000313" key="3">
    <source>
        <dbReference type="Proteomes" id="UP000738349"/>
    </source>
</evidence>
<gene>
    <name evidence="2" type="ORF">EDB81DRAFT_874446</name>
</gene>
<evidence type="ECO:0000259" key="1">
    <source>
        <dbReference type="Pfam" id="PF01323"/>
    </source>
</evidence>
<feature type="domain" description="DSBA-like thioredoxin" evidence="1">
    <location>
        <begin position="4"/>
        <end position="212"/>
    </location>
</feature>